<feature type="chain" id="PRO_5010366745" evidence="1">
    <location>
        <begin position="22"/>
        <end position="238"/>
    </location>
</feature>
<dbReference type="InParanoid" id="A0A1S3IS72"/>
<evidence type="ECO:0000313" key="2">
    <source>
        <dbReference type="Proteomes" id="UP000085678"/>
    </source>
</evidence>
<feature type="signal peptide" evidence="1">
    <location>
        <begin position="1"/>
        <end position="21"/>
    </location>
</feature>
<dbReference type="AlphaFoldDB" id="A0A1S3IS72"/>
<dbReference type="RefSeq" id="XP_013401060.1">
    <property type="nucleotide sequence ID" value="XM_013545606.2"/>
</dbReference>
<evidence type="ECO:0000256" key="1">
    <source>
        <dbReference type="SAM" id="SignalP"/>
    </source>
</evidence>
<evidence type="ECO:0000313" key="3">
    <source>
        <dbReference type="RefSeq" id="XP_013401060.1"/>
    </source>
</evidence>
<keyword evidence="1" id="KW-0732">Signal</keyword>
<dbReference type="KEGG" id="lak:106166943"/>
<organism evidence="2 3">
    <name type="scientific">Lingula anatina</name>
    <name type="common">Brachiopod</name>
    <name type="synonym">Lingula unguis</name>
    <dbReference type="NCBI Taxonomy" id="7574"/>
    <lineage>
        <taxon>Eukaryota</taxon>
        <taxon>Metazoa</taxon>
        <taxon>Spiralia</taxon>
        <taxon>Lophotrochozoa</taxon>
        <taxon>Brachiopoda</taxon>
        <taxon>Linguliformea</taxon>
        <taxon>Lingulata</taxon>
        <taxon>Lingulida</taxon>
        <taxon>Linguloidea</taxon>
        <taxon>Lingulidae</taxon>
        <taxon>Lingula</taxon>
    </lineage>
</organism>
<reference evidence="3" key="1">
    <citation type="submission" date="2025-08" db="UniProtKB">
        <authorList>
            <consortium name="RefSeq"/>
        </authorList>
    </citation>
    <scope>IDENTIFICATION</scope>
    <source>
        <tissue evidence="3">Gonads</tissue>
    </source>
</reference>
<dbReference type="Proteomes" id="UP000085678">
    <property type="component" value="Unplaced"/>
</dbReference>
<keyword evidence="2" id="KW-1185">Reference proteome</keyword>
<name>A0A1S3IS72_LINAN</name>
<sequence length="238" mass="26547">MDRRLMSLAVAMVLVYVGPRATVVGVAIPSELEIALMPNLVMAPLPEGPEILNDSACWGHGDVRYDTLDDRQFRYPSPVEKYGVMILPWIGNPWWVITEHELHGGPNATRIKEVYVKCPTNIYFRATLGGRVNLYYWDGAAWVPIDAAGLPANFPPPDGTAWVYFSVQIFKIDCKMDPYMFVLVYRHSVRIFVSGQWAAGGPHALRGICADFNGDPDNDCVNLAAPDPPQDWTPFLIP</sequence>
<protein>
    <submittedName>
        <fullName evidence="3">Uncharacterized protein LOC106166943</fullName>
    </submittedName>
</protein>
<accession>A0A1S3IS72</accession>
<proteinExistence type="predicted"/>
<dbReference type="GeneID" id="106166943"/>
<gene>
    <name evidence="3" type="primary">LOC106166943</name>
</gene>